<dbReference type="PANTHER" id="PTHR42695">
    <property type="entry name" value="GLUTAMINE AMIDOTRANSFERASE YLR126C-RELATED"/>
    <property type="match status" value="1"/>
</dbReference>
<dbReference type="PROSITE" id="PS51273">
    <property type="entry name" value="GATASE_TYPE_1"/>
    <property type="match status" value="1"/>
</dbReference>
<dbReference type="InterPro" id="IPR017926">
    <property type="entry name" value="GATASE"/>
</dbReference>
<comment type="caution">
    <text evidence="2">The sequence shown here is derived from an EMBL/GenBank/DDBJ whole genome shotgun (WGS) entry which is preliminary data.</text>
</comment>
<dbReference type="GeneID" id="80801452"/>
<feature type="domain" description="Glutamine amidotransferase" evidence="1">
    <location>
        <begin position="29"/>
        <end position="199"/>
    </location>
</feature>
<dbReference type="OrthoDB" id="9813383at2"/>
<evidence type="ECO:0000259" key="1">
    <source>
        <dbReference type="Pfam" id="PF00117"/>
    </source>
</evidence>
<dbReference type="EMBL" id="PDEA01000001">
    <property type="protein sequence ID" value="PEH89326.1"/>
    <property type="molecule type" value="Genomic_DNA"/>
</dbReference>
<dbReference type="NCBIfam" id="NF006562">
    <property type="entry name" value="PRK09065.1"/>
    <property type="match status" value="1"/>
</dbReference>
<dbReference type="Pfam" id="PF00117">
    <property type="entry name" value="GATase"/>
    <property type="match status" value="1"/>
</dbReference>
<dbReference type="SUPFAM" id="SSF52317">
    <property type="entry name" value="Class I glutamine amidotransferase-like"/>
    <property type="match status" value="1"/>
</dbReference>
<dbReference type="InterPro" id="IPR044992">
    <property type="entry name" value="ChyE-like"/>
</dbReference>
<organism evidence="2 3">
    <name type="scientific">Comamonas terrigena</name>
    <dbReference type="NCBI Taxonomy" id="32013"/>
    <lineage>
        <taxon>Bacteria</taxon>
        <taxon>Pseudomonadati</taxon>
        <taxon>Pseudomonadota</taxon>
        <taxon>Betaproteobacteria</taxon>
        <taxon>Burkholderiales</taxon>
        <taxon>Comamonadaceae</taxon>
        <taxon>Comamonas</taxon>
    </lineage>
</organism>
<accession>A0A2A7UVU6</accession>
<evidence type="ECO:0000313" key="2">
    <source>
        <dbReference type="EMBL" id="PEH89326.1"/>
    </source>
</evidence>
<dbReference type="CDD" id="cd01741">
    <property type="entry name" value="GATase1_1"/>
    <property type="match status" value="1"/>
</dbReference>
<dbReference type="InterPro" id="IPR029062">
    <property type="entry name" value="Class_I_gatase-like"/>
</dbReference>
<dbReference type="AlphaFoldDB" id="A0A2A7UVU6"/>
<dbReference type="RefSeq" id="WP_066534364.1">
    <property type="nucleotide sequence ID" value="NZ_DALZSI010000001.1"/>
</dbReference>
<evidence type="ECO:0000313" key="3">
    <source>
        <dbReference type="Proteomes" id="UP000220246"/>
    </source>
</evidence>
<dbReference type="Proteomes" id="UP000220246">
    <property type="component" value="Unassembled WGS sequence"/>
</dbReference>
<sequence>MPAISATPALYILKTGSTLPALAAAHGDFEDWITQGLAGTPLDIRVLDAHACTAANWQWPERSAMAGLVITGSHDMVTDGADWCLRCEDWLRSLAEQDLPLLGICFGHQLLAQALGGQVAPHPAGLELGTVPVDAQRAAALDPLWHDLPARFQAHAVHYQSVRRLPAGAQVLAANPHEPHHGFRWGAHAWGVQFHPEFDALVMQAYVDHVRHSLHSHALSSADTSEWPVCSTPWAARLLPRFAHYAHQQLLTDTAPQSCTA</sequence>
<dbReference type="STRING" id="1219032.GCA_001515545_01172"/>
<gene>
    <name evidence="2" type="ORF">CRM82_12600</name>
</gene>
<keyword evidence="3" id="KW-1185">Reference proteome</keyword>
<name>A0A2A7UVU6_COMTR</name>
<reference evidence="3" key="1">
    <citation type="submission" date="2017-09" db="EMBL/GenBank/DDBJ databases">
        <title>FDA dAtabase for Regulatory Grade micrObial Sequences (FDA-ARGOS): Supporting development and validation of Infectious Disease Dx tests.</title>
        <authorList>
            <person name="Minogue T."/>
            <person name="Wolcott M."/>
            <person name="Wasieloski L."/>
            <person name="Aguilar W."/>
            <person name="Moore D."/>
            <person name="Tallon L."/>
            <person name="Sadzewicz L."/>
            <person name="Ott S."/>
            <person name="Zhao X."/>
            <person name="Nagaraj S."/>
            <person name="Vavikolanu K."/>
            <person name="Aluvathingal J."/>
            <person name="Nadendla S."/>
            <person name="Sichtig H."/>
        </authorList>
    </citation>
    <scope>NUCLEOTIDE SEQUENCE [LARGE SCALE GENOMIC DNA]</scope>
    <source>
        <strain evidence="3">FDAARGOS_394</strain>
    </source>
</reference>
<proteinExistence type="predicted"/>
<dbReference type="PANTHER" id="PTHR42695:SF5">
    <property type="entry name" value="GLUTAMINE AMIDOTRANSFERASE YLR126C-RELATED"/>
    <property type="match status" value="1"/>
</dbReference>
<dbReference type="GO" id="GO:0005829">
    <property type="term" value="C:cytosol"/>
    <property type="evidence" value="ECO:0007669"/>
    <property type="project" value="TreeGrafter"/>
</dbReference>
<protein>
    <submittedName>
        <fullName evidence="2">GMP synthase</fullName>
    </submittedName>
</protein>
<dbReference type="Gene3D" id="3.40.50.880">
    <property type="match status" value="1"/>
</dbReference>